<comment type="caution">
    <text evidence="2">The sequence shown here is derived from an EMBL/GenBank/DDBJ whole genome shotgun (WGS) entry which is preliminary data.</text>
</comment>
<protein>
    <submittedName>
        <fullName evidence="2">Uncharacterized protein</fullName>
    </submittedName>
</protein>
<organism evidence="2 3">
    <name type="scientific">Rhizopus oryzae</name>
    <name type="common">Mucormycosis agent</name>
    <name type="synonym">Rhizopus arrhizus var. delemar</name>
    <dbReference type="NCBI Taxonomy" id="64495"/>
    <lineage>
        <taxon>Eukaryota</taxon>
        <taxon>Fungi</taxon>
        <taxon>Fungi incertae sedis</taxon>
        <taxon>Mucoromycota</taxon>
        <taxon>Mucoromycotina</taxon>
        <taxon>Mucoromycetes</taxon>
        <taxon>Mucorales</taxon>
        <taxon>Mucorineae</taxon>
        <taxon>Rhizopodaceae</taxon>
        <taxon>Rhizopus</taxon>
    </lineage>
</organism>
<keyword evidence="3" id="KW-1185">Reference proteome</keyword>
<gene>
    <name evidence="2" type="ORF">G6F64_010494</name>
</gene>
<proteinExistence type="predicted"/>
<evidence type="ECO:0000313" key="3">
    <source>
        <dbReference type="Proteomes" id="UP000716291"/>
    </source>
</evidence>
<evidence type="ECO:0000313" key="2">
    <source>
        <dbReference type="EMBL" id="KAG1302950.1"/>
    </source>
</evidence>
<accession>A0A9P6X0Y3</accession>
<dbReference type="AlphaFoldDB" id="A0A9P6X0Y3"/>
<name>A0A9P6X0Y3_RHIOR</name>
<sequence>MKQNLTTPLSPLIALGLFFANRCLSIIDHPYASDPTIQYLYTLALHHQQIDCQDITSLSMKLINSQITEFDRLITLASTLNQPLLLEAVNEAKSRIYATKRKYVDLLTAESLSNTAAVVGFTIDKNKVNYEAAMNFVAKFKQESGPRQKNGLGSLSGRRKRRIEIQKC</sequence>
<feature type="signal peptide" evidence="1">
    <location>
        <begin position="1"/>
        <end position="25"/>
    </location>
</feature>
<reference evidence="2" key="1">
    <citation type="journal article" date="2020" name="Microb. Genom.">
        <title>Genetic diversity of clinical and environmental Mucorales isolates obtained from an investigation of mucormycosis cases among solid organ transplant recipients.</title>
        <authorList>
            <person name="Nguyen M.H."/>
            <person name="Kaul D."/>
            <person name="Muto C."/>
            <person name="Cheng S.J."/>
            <person name="Richter R.A."/>
            <person name="Bruno V.M."/>
            <person name="Liu G."/>
            <person name="Beyhan S."/>
            <person name="Sundermann A.J."/>
            <person name="Mounaud S."/>
            <person name="Pasculle A.W."/>
            <person name="Nierman W.C."/>
            <person name="Driscoll E."/>
            <person name="Cumbie R."/>
            <person name="Clancy C.J."/>
            <person name="Dupont C.L."/>
        </authorList>
    </citation>
    <scope>NUCLEOTIDE SEQUENCE</scope>
    <source>
        <strain evidence="2">GL11</strain>
    </source>
</reference>
<keyword evidence="1" id="KW-0732">Signal</keyword>
<evidence type="ECO:0000256" key="1">
    <source>
        <dbReference type="SAM" id="SignalP"/>
    </source>
</evidence>
<dbReference type="Proteomes" id="UP000716291">
    <property type="component" value="Unassembled WGS sequence"/>
</dbReference>
<dbReference type="EMBL" id="JAANQT010002189">
    <property type="protein sequence ID" value="KAG1302950.1"/>
    <property type="molecule type" value="Genomic_DNA"/>
</dbReference>
<feature type="chain" id="PRO_5040290826" evidence="1">
    <location>
        <begin position="26"/>
        <end position="168"/>
    </location>
</feature>